<dbReference type="EC" id="2.3.1.-" evidence="2"/>
<evidence type="ECO:0000313" key="2">
    <source>
        <dbReference type="EMBL" id="MBW3093415.1"/>
    </source>
</evidence>
<sequence>MVQYRDVKPSETNDLVDLINYAFGLQAQRSLAKAYAETGDVLPSRHKVAVDETTGRLLAAVGIYPQDITVGDRTIHAVFLGCVCVHPRHRGEGHMRKLIDLWHGELQRDGRTDIMVLWGLRHRYAHFGYSPCGWNQTYSVNESDVKHALAGADATGITFRPMFTRDGDAELVVRLNDSRLVHAERPLNVIERIGSYLGSESIAIDRNNNTIGYLVRAAGDHADVRELALADPADAGAVSKAYLAALKPCGKHAIAVKVAPYEAELNARFAAFAEDMTANTVCRANIFNYANVLEAWLPVAARLWRLEPGRLSLVLDGQPVTVTVRDGAAGVAASDTRNALDAHDAVDSRAQVGAQTVTVERAADPDAPQLNKTDAQDLIMGTAARYRRDLPVAPAGWFPLPMSWYWPDLN</sequence>
<comment type="caution">
    <text evidence="2">The sequence shown here is derived from an EMBL/GenBank/DDBJ whole genome shotgun (WGS) entry which is preliminary data.</text>
</comment>
<keyword evidence="3" id="KW-1185">Reference proteome</keyword>
<proteinExistence type="predicted"/>
<dbReference type="RefSeq" id="WP_219059387.1">
    <property type="nucleotide sequence ID" value="NZ_JAHBBH010000041.1"/>
</dbReference>
<name>A0ABS6WI37_9BIFI</name>
<gene>
    <name evidence="2" type="ORF">KIH79_10885</name>
</gene>
<protein>
    <submittedName>
        <fullName evidence="2">GNAT family N-acetyltransferase</fullName>
        <ecNumber evidence="2">2.3.1.-</ecNumber>
    </submittedName>
</protein>
<keyword evidence="2" id="KW-0808">Transferase</keyword>
<accession>A0ABS6WI37</accession>
<organism evidence="2 3">
    <name type="scientific">Bifidobacterium miconis</name>
    <dbReference type="NCBI Taxonomy" id="2834435"/>
    <lineage>
        <taxon>Bacteria</taxon>
        <taxon>Bacillati</taxon>
        <taxon>Actinomycetota</taxon>
        <taxon>Actinomycetes</taxon>
        <taxon>Bifidobacteriales</taxon>
        <taxon>Bifidobacteriaceae</taxon>
        <taxon>Bifidobacterium</taxon>
    </lineage>
</organism>
<dbReference type="CDD" id="cd04301">
    <property type="entry name" value="NAT_SF"/>
    <property type="match status" value="1"/>
</dbReference>
<dbReference type="EMBL" id="JAHBBH010000041">
    <property type="protein sequence ID" value="MBW3093415.1"/>
    <property type="molecule type" value="Genomic_DNA"/>
</dbReference>
<feature type="domain" description="N-acetyltransferase" evidence="1">
    <location>
        <begin position="2"/>
        <end position="152"/>
    </location>
</feature>
<dbReference type="Proteomes" id="UP000700815">
    <property type="component" value="Unassembled WGS sequence"/>
</dbReference>
<dbReference type="PROSITE" id="PS51186">
    <property type="entry name" value="GNAT"/>
    <property type="match status" value="1"/>
</dbReference>
<dbReference type="InterPro" id="IPR000182">
    <property type="entry name" value="GNAT_dom"/>
</dbReference>
<dbReference type="Pfam" id="PF13527">
    <property type="entry name" value="Acetyltransf_9"/>
    <property type="match status" value="1"/>
</dbReference>
<keyword evidence="2" id="KW-0012">Acyltransferase</keyword>
<evidence type="ECO:0000313" key="3">
    <source>
        <dbReference type="Proteomes" id="UP000700815"/>
    </source>
</evidence>
<evidence type="ECO:0000259" key="1">
    <source>
        <dbReference type="PROSITE" id="PS51186"/>
    </source>
</evidence>
<dbReference type="GO" id="GO:0016746">
    <property type="term" value="F:acyltransferase activity"/>
    <property type="evidence" value="ECO:0007669"/>
    <property type="project" value="UniProtKB-KW"/>
</dbReference>
<reference evidence="2 3" key="1">
    <citation type="submission" date="2021-05" db="EMBL/GenBank/DDBJ databases">
        <title>Phylogenetic classification of ten novel species belonging to the genus Bifidobacterium comprising B. colchicus sp. nov., B. abeli sp. nov., B. bicoloris sp. nov., B. guerezis sp. nov., B. rosaliae sp. nov., B. santillanensis sp. nov., B. argentati sp. nov., B. amazzoni sp. nov., B. pluviali sp. nov., and B. pinnaculum sp. nov.</title>
        <authorList>
            <person name="Lugli G.A."/>
            <person name="Ruiz Garcia L."/>
            <person name="Margolles A."/>
            <person name="Ventura M."/>
        </authorList>
    </citation>
    <scope>NUCLEOTIDE SEQUENCE [LARGE SCALE GENOMIC DNA]</scope>
    <source>
        <strain evidence="2 3">82T10</strain>
    </source>
</reference>